<proteinExistence type="predicted"/>
<gene>
    <name evidence="1" type="primary">rnp4</name>
    <name evidence="1" type="ORF">LFW2832_00104</name>
</gene>
<dbReference type="GO" id="GO:0006396">
    <property type="term" value="P:RNA processing"/>
    <property type="evidence" value="ECO:0007669"/>
    <property type="project" value="InterPro"/>
</dbReference>
<reference evidence="1 2" key="1">
    <citation type="submission" date="2019-08" db="EMBL/GenBank/DDBJ databases">
        <authorList>
            <person name="Vazquez-Campos X."/>
        </authorList>
    </citation>
    <scope>NUCLEOTIDE SEQUENCE [LARGE SCALE GENOMIC DNA]</scope>
    <source>
        <strain evidence="1">LFW-283_2</strain>
    </source>
</reference>
<comment type="caution">
    <text evidence="1">The sequence shown here is derived from an EMBL/GenBank/DDBJ whole genome shotgun (WGS) entry which is preliminary data.</text>
</comment>
<accession>A0A5E4LNN7</accession>
<dbReference type="Pfam" id="PF04032">
    <property type="entry name" value="Rpr2"/>
    <property type="match status" value="1"/>
</dbReference>
<dbReference type="Gene3D" id="1.20.5.420">
    <property type="entry name" value="Immunoglobulin FC, subunit C"/>
    <property type="match status" value="1"/>
</dbReference>
<organism evidence="1 2">
    <name type="scientific">Candidatus Bilamarchaeum dharawalense</name>
    <dbReference type="NCBI Taxonomy" id="2885759"/>
    <lineage>
        <taxon>Archaea</taxon>
        <taxon>Candidatus Micrarchaeota</taxon>
        <taxon>Candidatus Micrarchaeia</taxon>
        <taxon>Candidatus Anstonellales</taxon>
        <taxon>Candidatus Bilamarchaeaceae</taxon>
        <taxon>Candidatus Bilamarchaeum</taxon>
    </lineage>
</organism>
<dbReference type="EC" id="3.1.26.5" evidence="1"/>
<keyword evidence="1" id="KW-0378">Hydrolase</keyword>
<dbReference type="AlphaFoldDB" id="A0A5E4LNN7"/>
<dbReference type="InterPro" id="IPR007175">
    <property type="entry name" value="Rpr2/Snm1/Rpp21"/>
</dbReference>
<protein>
    <submittedName>
        <fullName evidence="1">Ribonuclease P protein component 4</fullName>
        <ecNumber evidence="1">3.1.26.5</ecNumber>
    </submittedName>
</protein>
<dbReference type="Proteomes" id="UP000789941">
    <property type="component" value="Unassembled WGS sequence"/>
</dbReference>
<evidence type="ECO:0000313" key="1">
    <source>
        <dbReference type="EMBL" id="VVC02603.1"/>
    </source>
</evidence>
<name>A0A5E4LNN7_9ARCH</name>
<dbReference type="GO" id="GO:0004526">
    <property type="term" value="F:ribonuclease P activity"/>
    <property type="evidence" value="ECO:0007669"/>
    <property type="project" value="UniProtKB-EC"/>
</dbReference>
<sequence length="99" mass="11545">MDSRRKNIIKSSVSSSIEKLLNQSRTAYSDGNLTRSIRYVRMAFELLKKHKVKLPAELKNSFCRKCCLIWIPDKTLKIKFDTKNNCLRVVCNCGYSKRL</sequence>
<evidence type="ECO:0000313" key="2">
    <source>
        <dbReference type="Proteomes" id="UP000789941"/>
    </source>
</evidence>
<dbReference type="EMBL" id="CABMJJ010000001">
    <property type="protein sequence ID" value="VVC02603.1"/>
    <property type="molecule type" value="Genomic_DNA"/>
</dbReference>